<accession>A0A845PVQ4</accession>
<reference evidence="1 2" key="1">
    <citation type="submission" date="2019-11" db="EMBL/GenBank/DDBJ databases">
        <title>Characterization of Elizabethkingia argenteiflava sp. nov., isolated from inner surface of Soybean Pods.</title>
        <authorList>
            <person name="Mo S."/>
        </authorList>
    </citation>
    <scope>NUCLEOTIDE SEQUENCE [LARGE SCALE GENOMIC DNA]</scope>
    <source>
        <strain evidence="1 2">YB22</strain>
    </source>
</reference>
<evidence type="ECO:0000313" key="2">
    <source>
        <dbReference type="Proteomes" id="UP000553459"/>
    </source>
</evidence>
<keyword evidence="2" id="KW-1185">Reference proteome</keyword>
<dbReference type="Gene3D" id="1.10.10.10">
    <property type="entry name" value="Winged helix-like DNA-binding domain superfamily/Winged helix DNA-binding domain"/>
    <property type="match status" value="1"/>
</dbReference>
<proteinExistence type="predicted"/>
<gene>
    <name evidence="1" type="ORF">GNY06_02935</name>
</gene>
<evidence type="ECO:0000313" key="1">
    <source>
        <dbReference type="EMBL" id="NAW50388.1"/>
    </source>
</evidence>
<dbReference type="InterPro" id="IPR036390">
    <property type="entry name" value="WH_DNA-bd_sf"/>
</dbReference>
<dbReference type="RefSeq" id="WP_166518735.1">
    <property type="nucleotide sequence ID" value="NZ_JAAABJ010000290.1"/>
</dbReference>
<comment type="caution">
    <text evidence="1">The sequence shown here is derived from an EMBL/GenBank/DDBJ whole genome shotgun (WGS) entry which is preliminary data.</text>
</comment>
<dbReference type="Pfam" id="PF13412">
    <property type="entry name" value="HTH_24"/>
    <property type="match status" value="1"/>
</dbReference>
<dbReference type="InterPro" id="IPR036388">
    <property type="entry name" value="WH-like_DNA-bd_sf"/>
</dbReference>
<dbReference type="Proteomes" id="UP000553459">
    <property type="component" value="Unassembled WGS sequence"/>
</dbReference>
<protein>
    <submittedName>
        <fullName evidence="1">Winged helix-turn-helix transcriptional regulator</fullName>
    </submittedName>
</protein>
<dbReference type="SUPFAM" id="SSF46785">
    <property type="entry name" value="Winged helix' DNA-binding domain"/>
    <property type="match status" value="1"/>
</dbReference>
<name>A0A845PVQ4_9FLAO</name>
<dbReference type="EMBL" id="JAAABJ010000290">
    <property type="protein sequence ID" value="NAW50388.1"/>
    <property type="molecule type" value="Genomic_DNA"/>
</dbReference>
<dbReference type="AlphaFoldDB" id="A0A845PVQ4"/>
<organism evidence="1 2">
    <name type="scientific">Elizabethkingia argenteiflava</name>
    <dbReference type="NCBI Taxonomy" id="2681556"/>
    <lineage>
        <taxon>Bacteria</taxon>
        <taxon>Pseudomonadati</taxon>
        <taxon>Bacteroidota</taxon>
        <taxon>Flavobacteriia</taxon>
        <taxon>Flavobacteriales</taxon>
        <taxon>Weeksellaceae</taxon>
        <taxon>Elizabethkingia</taxon>
    </lineage>
</organism>
<sequence>MRKTSIIAHELLDKTSFHSKIIIGLTKIKKGSFREIAQACGLREDQVWKRLSELEKKGLIRYTGEIKICQVSSRPVGVWELL</sequence>